<organism evidence="2 3">
    <name type="scientific">Ataeniobius toweri</name>
    <dbReference type="NCBI Taxonomy" id="208326"/>
    <lineage>
        <taxon>Eukaryota</taxon>
        <taxon>Metazoa</taxon>
        <taxon>Chordata</taxon>
        <taxon>Craniata</taxon>
        <taxon>Vertebrata</taxon>
        <taxon>Euteleostomi</taxon>
        <taxon>Actinopterygii</taxon>
        <taxon>Neopterygii</taxon>
        <taxon>Teleostei</taxon>
        <taxon>Neoteleostei</taxon>
        <taxon>Acanthomorphata</taxon>
        <taxon>Ovalentaria</taxon>
        <taxon>Atherinomorphae</taxon>
        <taxon>Cyprinodontiformes</taxon>
        <taxon>Goodeidae</taxon>
        <taxon>Ataeniobius</taxon>
    </lineage>
</organism>
<name>A0ABU7BBF0_9TELE</name>
<comment type="caution">
    <text evidence="2">The sequence shown here is derived from an EMBL/GenBank/DDBJ whole genome shotgun (WGS) entry which is preliminary data.</text>
</comment>
<protein>
    <submittedName>
        <fullName evidence="2">Uncharacterized protein</fullName>
    </submittedName>
</protein>
<dbReference type="Proteomes" id="UP001345963">
    <property type="component" value="Unassembled WGS sequence"/>
</dbReference>
<evidence type="ECO:0000256" key="1">
    <source>
        <dbReference type="SAM" id="MobiDB-lite"/>
    </source>
</evidence>
<reference evidence="2 3" key="1">
    <citation type="submission" date="2021-07" db="EMBL/GenBank/DDBJ databases">
        <authorList>
            <person name="Palmer J.M."/>
        </authorList>
    </citation>
    <scope>NUCLEOTIDE SEQUENCE [LARGE SCALE GENOMIC DNA]</scope>
    <source>
        <strain evidence="2 3">AT_MEX2019</strain>
        <tissue evidence="2">Muscle</tissue>
    </source>
</reference>
<gene>
    <name evidence="2" type="ORF">ATANTOWER_013824</name>
</gene>
<evidence type="ECO:0000313" key="3">
    <source>
        <dbReference type="Proteomes" id="UP001345963"/>
    </source>
</evidence>
<feature type="region of interest" description="Disordered" evidence="1">
    <location>
        <begin position="50"/>
        <end position="69"/>
    </location>
</feature>
<keyword evidence="3" id="KW-1185">Reference proteome</keyword>
<dbReference type="EMBL" id="JAHUTI010049463">
    <property type="protein sequence ID" value="MED6247698.1"/>
    <property type="molecule type" value="Genomic_DNA"/>
</dbReference>
<proteinExistence type="predicted"/>
<sequence>MLNSQRMEKGKHSGCGLGGLHLCGCLFVAYCSEVEQLQLVSAGSLLPLHQSPPSLRSPHSTVRANRASTTSHYCRQDLSLPLGKANTDQHPNLPVTLGELGKLVMLMAPGKLRKAANK</sequence>
<feature type="compositionally biased region" description="Low complexity" evidence="1">
    <location>
        <begin position="50"/>
        <end position="60"/>
    </location>
</feature>
<accession>A0ABU7BBF0</accession>
<evidence type="ECO:0000313" key="2">
    <source>
        <dbReference type="EMBL" id="MED6247698.1"/>
    </source>
</evidence>